<feature type="transmembrane region" description="Helical" evidence="1">
    <location>
        <begin position="6"/>
        <end position="26"/>
    </location>
</feature>
<keyword evidence="1" id="KW-0812">Transmembrane</keyword>
<gene>
    <name evidence="2" type="ORF">A6R68_07719</name>
</gene>
<evidence type="ECO:0000313" key="3">
    <source>
        <dbReference type="Proteomes" id="UP000092124"/>
    </source>
</evidence>
<dbReference type="InterPro" id="IPR013783">
    <property type="entry name" value="Ig-like_fold"/>
</dbReference>
<dbReference type="OrthoDB" id="8908372at2759"/>
<evidence type="ECO:0008006" key="4">
    <source>
        <dbReference type="Google" id="ProtNLM"/>
    </source>
</evidence>
<dbReference type="SUPFAM" id="SSF48726">
    <property type="entry name" value="Immunoglobulin"/>
    <property type="match status" value="1"/>
</dbReference>
<dbReference type="Proteomes" id="UP000092124">
    <property type="component" value="Unassembled WGS sequence"/>
</dbReference>
<dbReference type="InterPro" id="IPR036179">
    <property type="entry name" value="Ig-like_dom_sf"/>
</dbReference>
<dbReference type="AlphaFoldDB" id="A0A1A6GBZ2"/>
<dbReference type="EMBL" id="LZPO01098459">
    <property type="protein sequence ID" value="OBS63743.1"/>
    <property type="molecule type" value="Genomic_DNA"/>
</dbReference>
<sequence>MIQSPVSVSAFIGDIVIISCLVFSLVPAESEEKPRFLIYYASNLLSDIPKRFSGSGSGTEYTHYQQHEA</sequence>
<name>A0A1A6GBZ2_NEOLE</name>
<comment type="caution">
    <text evidence="2">The sequence shown here is derived from an EMBL/GenBank/DDBJ whole genome shotgun (WGS) entry which is preliminary data.</text>
</comment>
<feature type="non-terminal residue" evidence="2">
    <location>
        <position position="69"/>
    </location>
</feature>
<keyword evidence="3" id="KW-1185">Reference proteome</keyword>
<keyword evidence="1" id="KW-0472">Membrane</keyword>
<proteinExistence type="predicted"/>
<organism evidence="2 3">
    <name type="scientific">Neotoma lepida</name>
    <name type="common">Desert woodrat</name>
    <dbReference type="NCBI Taxonomy" id="56216"/>
    <lineage>
        <taxon>Eukaryota</taxon>
        <taxon>Metazoa</taxon>
        <taxon>Chordata</taxon>
        <taxon>Craniata</taxon>
        <taxon>Vertebrata</taxon>
        <taxon>Euteleostomi</taxon>
        <taxon>Mammalia</taxon>
        <taxon>Eutheria</taxon>
        <taxon>Euarchontoglires</taxon>
        <taxon>Glires</taxon>
        <taxon>Rodentia</taxon>
        <taxon>Myomorpha</taxon>
        <taxon>Muroidea</taxon>
        <taxon>Cricetidae</taxon>
        <taxon>Neotominae</taxon>
        <taxon>Neotoma</taxon>
    </lineage>
</organism>
<keyword evidence="1" id="KW-1133">Transmembrane helix</keyword>
<reference evidence="2 3" key="1">
    <citation type="submission" date="2016-06" db="EMBL/GenBank/DDBJ databases">
        <title>The Draft Genome Sequence and Annotation of the Desert Woodrat Neotoma lepida.</title>
        <authorList>
            <person name="Campbell M."/>
            <person name="Oakeson K.F."/>
            <person name="Yandell M."/>
            <person name="Halpert J.R."/>
            <person name="Dearing D."/>
        </authorList>
    </citation>
    <scope>NUCLEOTIDE SEQUENCE [LARGE SCALE GENOMIC DNA]</scope>
    <source>
        <strain evidence="2">417</strain>
        <tissue evidence="2">Liver</tissue>
    </source>
</reference>
<evidence type="ECO:0000313" key="2">
    <source>
        <dbReference type="EMBL" id="OBS63743.1"/>
    </source>
</evidence>
<protein>
    <recommendedName>
        <fullName evidence="4">Ig-like domain-containing protein</fullName>
    </recommendedName>
</protein>
<dbReference type="Gene3D" id="2.60.40.10">
    <property type="entry name" value="Immunoglobulins"/>
    <property type="match status" value="1"/>
</dbReference>
<evidence type="ECO:0000256" key="1">
    <source>
        <dbReference type="SAM" id="Phobius"/>
    </source>
</evidence>
<accession>A0A1A6GBZ2</accession>